<reference evidence="3" key="1">
    <citation type="submission" date="2015-11" db="EMBL/GenBank/DDBJ databases">
        <authorList>
            <person name="Varghese N."/>
        </authorList>
    </citation>
    <scope>NUCLEOTIDE SEQUENCE [LARGE SCALE GENOMIC DNA]</scope>
    <source>
        <strain evidence="3">DSM 45899</strain>
    </source>
</reference>
<keyword evidence="3" id="KW-1185">Reference proteome</keyword>
<keyword evidence="2" id="KW-0762">Sugar transport</keyword>
<dbReference type="PANTHER" id="PTHR43649">
    <property type="entry name" value="ARABINOSE-BINDING PROTEIN-RELATED"/>
    <property type="match status" value="1"/>
</dbReference>
<name>A0A0S4QF67_9ACTN</name>
<sequence length="471" mass="49056">MITGIRTLRGRTLRNRTLRDRTLRGRRAVPVAAAALLTLAACGGGGSAPPDPARSLGPTARSATTGVDDATGSKASSQCAAAVRTLRLYTIENLENVARSGKAAMEKAHPGLTVELVTSATSYAGLAQQLSTDSAAGQRADVAVAGLDLLPEFAGRLGAQELSPRLLRASYDQRLVGLGQIGGRQIGIPQQVSTLALVYNLDVLEKAGVDPGSLTTTAGVLAAAEKIATSGQDVQPIDIPTGQQFGQWVLNTLASSKGAPIQGDDGRPRLDTPQAREAAQFLAKAATYGPQSTDPTNQGLLRFGYRKETAMTVMTVESLAGGLKFIQDQGARGFRAGAVPFPTLPAGRQAPVARGNALTVLATDRCQREMATELVVSLLAPDVVAASTESLSYLPVDSDALARLAPFYRQYPQLAAFNELAPSLVAPPSWAGARGPELPQAINNQVVRIMGGADIDQTLAAAQAEAESFNQ</sequence>
<feature type="region of interest" description="Disordered" evidence="1">
    <location>
        <begin position="46"/>
        <end position="72"/>
    </location>
</feature>
<keyword evidence="2" id="KW-0813">Transport</keyword>
<dbReference type="Proteomes" id="UP000198802">
    <property type="component" value="Unassembled WGS sequence"/>
</dbReference>
<dbReference type="SUPFAM" id="SSF53850">
    <property type="entry name" value="Periplasmic binding protein-like II"/>
    <property type="match status" value="1"/>
</dbReference>
<evidence type="ECO:0000256" key="1">
    <source>
        <dbReference type="SAM" id="MobiDB-lite"/>
    </source>
</evidence>
<dbReference type="AlphaFoldDB" id="A0A0S4QF67"/>
<organism evidence="2 3">
    <name type="scientific">Parafrankia irregularis</name>
    <dbReference type="NCBI Taxonomy" id="795642"/>
    <lineage>
        <taxon>Bacteria</taxon>
        <taxon>Bacillati</taxon>
        <taxon>Actinomycetota</taxon>
        <taxon>Actinomycetes</taxon>
        <taxon>Frankiales</taxon>
        <taxon>Frankiaceae</taxon>
        <taxon>Parafrankia</taxon>
    </lineage>
</organism>
<proteinExistence type="predicted"/>
<dbReference type="Pfam" id="PF01547">
    <property type="entry name" value="SBP_bac_1"/>
    <property type="match status" value="1"/>
</dbReference>
<dbReference type="EMBL" id="FAOZ01000002">
    <property type="protein sequence ID" value="CUU54197.1"/>
    <property type="molecule type" value="Genomic_DNA"/>
</dbReference>
<dbReference type="Gene3D" id="3.40.190.10">
    <property type="entry name" value="Periplasmic binding protein-like II"/>
    <property type="match status" value="1"/>
</dbReference>
<dbReference type="PANTHER" id="PTHR43649:SF12">
    <property type="entry name" value="DIACETYLCHITOBIOSE BINDING PROTEIN DASA"/>
    <property type="match status" value="1"/>
</dbReference>
<dbReference type="InterPro" id="IPR006059">
    <property type="entry name" value="SBP"/>
</dbReference>
<gene>
    <name evidence="2" type="ORF">Ga0074812_102203</name>
</gene>
<accession>A0A0S4QF67</accession>
<evidence type="ECO:0000313" key="2">
    <source>
        <dbReference type="EMBL" id="CUU54197.1"/>
    </source>
</evidence>
<protein>
    <submittedName>
        <fullName evidence="2">Multiple sugar transport system substrate-binding protein</fullName>
    </submittedName>
</protein>
<dbReference type="InterPro" id="IPR050490">
    <property type="entry name" value="Bact_solute-bd_prot1"/>
</dbReference>
<evidence type="ECO:0000313" key="3">
    <source>
        <dbReference type="Proteomes" id="UP000198802"/>
    </source>
</evidence>